<organism evidence="3 4">
    <name type="scientific">Genlisea aurea</name>
    <dbReference type="NCBI Taxonomy" id="192259"/>
    <lineage>
        <taxon>Eukaryota</taxon>
        <taxon>Viridiplantae</taxon>
        <taxon>Streptophyta</taxon>
        <taxon>Embryophyta</taxon>
        <taxon>Tracheophyta</taxon>
        <taxon>Spermatophyta</taxon>
        <taxon>Magnoliopsida</taxon>
        <taxon>eudicotyledons</taxon>
        <taxon>Gunneridae</taxon>
        <taxon>Pentapetalae</taxon>
        <taxon>asterids</taxon>
        <taxon>lamiids</taxon>
        <taxon>Lamiales</taxon>
        <taxon>Lentibulariaceae</taxon>
        <taxon>Genlisea</taxon>
    </lineage>
</organism>
<dbReference type="GO" id="GO:0005737">
    <property type="term" value="C:cytoplasm"/>
    <property type="evidence" value="ECO:0007669"/>
    <property type="project" value="TreeGrafter"/>
</dbReference>
<feature type="non-terminal residue" evidence="3">
    <location>
        <position position="200"/>
    </location>
</feature>
<evidence type="ECO:0000259" key="2">
    <source>
        <dbReference type="Pfam" id="PF01480"/>
    </source>
</evidence>
<dbReference type="Proteomes" id="UP000015453">
    <property type="component" value="Unassembled WGS sequence"/>
</dbReference>
<feature type="compositionally biased region" description="Basic and acidic residues" evidence="1">
    <location>
        <begin position="132"/>
        <end position="152"/>
    </location>
</feature>
<feature type="compositionally biased region" description="Basic and acidic residues" evidence="1">
    <location>
        <begin position="160"/>
        <end position="175"/>
    </location>
</feature>
<name>S8BV07_9LAMI</name>
<feature type="region of interest" description="Disordered" evidence="1">
    <location>
        <begin position="128"/>
        <end position="200"/>
    </location>
</feature>
<accession>S8BV07</accession>
<dbReference type="AlphaFoldDB" id="S8BV07"/>
<keyword evidence="4" id="KW-1185">Reference proteome</keyword>
<dbReference type="EMBL" id="AUSU01009259">
    <property type="protein sequence ID" value="EPS58395.1"/>
    <property type="molecule type" value="Genomic_DNA"/>
</dbReference>
<dbReference type="PANTHER" id="PTHR14738">
    <property type="entry name" value="ZINC FINGER CCCH DOMAIN-CONTAINING PROTEIN 14"/>
    <property type="match status" value="1"/>
</dbReference>
<dbReference type="GO" id="GO:0008143">
    <property type="term" value="F:poly(A) binding"/>
    <property type="evidence" value="ECO:0007669"/>
    <property type="project" value="InterPro"/>
</dbReference>
<proteinExistence type="predicted"/>
<sequence length="200" mass="23432">SVEIVYFSFKVMGEWDQAFRVKFSNEGVSRLREVVREKLKEVMGDYTDDTLVEYVIVLLKNRRRKDEAKNELDVFLGDDSSNFVSWLWDHLGSNLSLYVETQELHGEGESKRNLVAELQDDRFNVEANNINPDKDRFQGDENLEKDFGETKIPDSGNTYADKKMYKEGPQLDKNRAKPPLSLQPITRRKRRRTEENPPRK</sequence>
<dbReference type="Pfam" id="PF01480">
    <property type="entry name" value="PWI"/>
    <property type="match status" value="1"/>
</dbReference>
<dbReference type="GO" id="GO:0043488">
    <property type="term" value="P:regulation of mRNA stability"/>
    <property type="evidence" value="ECO:0007669"/>
    <property type="project" value="InterPro"/>
</dbReference>
<dbReference type="InterPro" id="IPR040366">
    <property type="entry name" value="Nab2/ZC3H14"/>
</dbReference>
<dbReference type="InterPro" id="IPR002483">
    <property type="entry name" value="PWI_dom"/>
</dbReference>
<dbReference type="OrthoDB" id="4726at2759"/>
<feature type="non-terminal residue" evidence="3">
    <location>
        <position position="1"/>
    </location>
</feature>
<feature type="domain" description="PWI" evidence="2">
    <location>
        <begin position="31"/>
        <end position="92"/>
    </location>
</feature>
<evidence type="ECO:0000313" key="3">
    <source>
        <dbReference type="EMBL" id="EPS58395.1"/>
    </source>
</evidence>
<dbReference type="GO" id="GO:0005634">
    <property type="term" value="C:nucleus"/>
    <property type="evidence" value="ECO:0007669"/>
    <property type="project" value="TreeGrafter"/>
</dbReference>
<comment type="caution">
    <text evidence="3">The sequence shown here is derived from an EMBL/GenBank/DDBJ whole genome shotgun (WGS) entry which is preliminary data.</text>
</comment>
<dbReference type="Gene3D" id="1.20.1390.10">
    <property type="entry name" value="PWI domain"/>
    <property type="match status" value="1"/>
</dbReference>
<evidence type="ECO:0000256" key="1">
    <source>
        <dbReference type="SAM" id="MobiDB-lite"/>
    </source>
</evidence>
<dbReference type="PANTHER" id="PTHR14738:SF32">
    <property type="entry name" value="RNA BINDING (RRM_RBD_RNP MOTIFS) FAMILY PROTEIN"/>
    <property type="match status" value="1"/>
</dbReference>
<evidence type="ECO:0000313" key="4">
    <source>
        <dbReference type="Proteomes" id="UP000015453"/>
    </source>
</evidence>
<gene>
    <name evidence="3" type="ORF">M569_16419</name>
</gene>
<protein>
    <recommendedName>
        <fullName evidence="2">PWI domain-containing protein</fullName>
    </recommendedName>
</protein>
<reference evidence="3 4" key="1">
    <citation type="journal article" date="2013" name="BMC Genomics">
        <title>The miniature genome of a carnivorous plant Genlisea aurea contains a low number of genes and short non-coding sequences.</title>
        <authorList>
            <person name="Leushkin E.V."/>
            <person name="Sutormin R.A."/>
            <person name="Nabieva E.R."/>
            <person name="Penin A.A."/>
            <person name="Kondrashov A.S."/>
            <person name="Logacheva M.D."/>
        </authorList>
    </citation>
    <scope>NUCLEOTIDE SEQUENCE [LARGE SCALE GENOMIC DNA]</scope>
</reference>